<keyword evidence="8" id="KW-0521">NADP</keyword>
<dbReference type="PRINTS" id="PR00368">
    <property type="entry name" value="FADPNR"/>
</dbReference>
<dbReference type="Pfam" id="PF07992">
    <property type="entry name" value="Pyr_redox_2"/>
    <property type="match status" value="1"/>
</dbReference>
<reference evidence="10 11" key="2">
    <citation type="submission" date="2015-01" db="EMBL/GenBank/DDBJ databases">
        <title>Complete genome sequence of Pyrinomonas methylaliphatogenes type strain K22T.</title>
        <authorList>
            <person name="Lee K.C.Y."/>
            <person name="Power J.F."/>
            <person name="Dunfield P.F."/>
            <person name="Morgan X.C."/>
            <person name="Huttenhower C."/>
            <person name="Stott M.B."/>
        </authorList>
    </citation>
    <scope>NUCLEOTIDE SEQUENCE [LARGE SCALE GENOMIC DNA]</scope>
    <source>
        <strain evidence="10 11">K22</strain>
    </source>
</reference>
<dbReference type="InterPro" id="IPR036188">
    <property type="entry name" value="FAD/NAD-bd_sf"/>
</dbReference>
<feature type="domain" description="FAD/NAD(P)-binding" evidence="9">
    <location>
        <begin position="29"/>
        <end position="323"/>
    </location>
</feature>
<reference evidence="10 11" key="1">
    <citation type="submission" date="2013-12" db="EMBL/GenBank/DDBJ databases">
        <authorList>
            <person name="Stott M."/>
        </authorList>
    </citation>
    <scope>NUCLEOTIDE SEQUENCE [LARGE SCALE GENOMIC DNA]</scope>
    <source>
        <strain evidence="10 11">K22</strain>
    </source>
</reference>
<proteinExistence type="inferred from homology"/>
<evidence type="ECO:0000256" key="3">
    <source>
        <dbReference type="ARBA" id="ARBA00022827"/>
    </source>
</evidence>
<comment type="catalytic activity">
    <reaction evidence="7">
        <text>[thioredoxin]-dithiol + NADP(+) = [thioredoxin]-disulfide + NADPH + H(+)</text>
        <dbReference type="Rhea" id="RHEA:20345"/>
        <dbReference type="Rhea" id="RHEA-COMP:10698"/>
        <dbReference type="Rhea" id="RHEA-COMP:10700"/>
        <dbReference type="ChEBI" id="CHEBI:15378"/>
        <dbReference type="ChEBI" id="CHEBI:29950"/>
        <dbReference type="ChEBI" id="CHEBI:50058"/>
        <dbReference type="ChEBI" id="CHEBI:57783"/>
        <dbReference type="ChEBI" id="CHEBI:58349"/>
        <dbReference type="EC" id="1.8.1.9"/>
    </reaction>
</comment>
<protein>
    <recommendedName>
        <fullName evidence="7">Thioredoxin reductase</fullName>
        <ecNumber evidence="7">1.8.1.9</ecNumber>
    </recommendedName>
</protein>
<comment type="subunit">
    <text evidence="7">Homodimer.</text>
</comment>
<dbReference type="GO" id="GO:0019430">
    <property type="term" value="P:removal of superoxide radicals"/>
    <property type="evidence" value="ECO:0007669"/>
    <property type="project" value="UniProtKB-UniRule"/>
</dbReference>
<dbReference type="PANTHER" id="PTHR48105">
    <property type="entry name" value="THIOREDOXIN REDUCTASE 1-RELATED-RELATED"/>
    <property type="match status" value="1"/>
</dbReference>
<dbReference type="NCBIfam" id="TIGR01292">
    <property type="entry name" value="TRX_reduct"/>
    <property type="match status" value="1"/>
</dbReference>
<dbReference type="InterPro" id="IPR023753">
    <property type="entry name" value="FAD/NAD-binding_dom"/>
</dbReference>
<keyword evidence="4 7" id="KW-0560">Oxidoreductase</keyword>
<evidence type="ECO:0000256" key="4">
    <source>
        <dbReference type="ARBA" id="ARBA00023002"/>
    </source>
</evidence>
<evidence type="ECO:0000256" key="5">
    <source>
        <dbReference type="ARBA" id="ARBA00023157"/>
    </source>
</evidence>
<dbReference type="Gene3D" id="3.50.50.60">
    <property type="entry name" value="FAD/NAD(P)-binding domain"/>
    <property type="match status" value="2"/>
</dbReference>
<evidence type="ECO:0000256" key="7">
    <source>
        <dbReference type="RuleBase" id="RU003880"/>
    </source>
</evidence>
<keyword evidence="11" id="KW-1185">Reference proteome</keyword>
<dbReference type="AlphaFoldDB" id="A0A0B6X328"/>
<keyword evidence="3 7" id="KW-0274">FAD</keyword>
<dbReference type="EMBL" id="CBXV010000008">
    <property type="protein sequence ID" value="CDM66924.1"/>
    <property type="molecule type" value="Genomic_DNA"/>
</dbReference>
<dbReference type="EC" id="1.8.1.9" evidence="7"/>
<keyword evidence="5" id="KW-1015">Disulfide bond</keyword>
<dbReference type="InterPro" id="IPR008255">
    <property type="entry name" value="Pyr_nucl-diS_OxRdtase_2_AS"/>
</dbReference>
<dbReference type="SUPFAM" id="SSF51905">
    <property type="entry name" value="FAD/NAD(P)-binding domain"/>
    <property type="match status" value="1"/>
</dbReference>
<gene>
    <name evidence="10" type="ORF">PYK22_02966</name>
</gene>
<evidence type="ECO:0000256" key="6">
    <source>
        <dbReference type="ARBA" id="ARBA00023284"/>
    </source>
</evidence>
<evidence type="ECO:0000256" key="8">
    <source>
        <dbReference type="RuleBase" id="RU003881"/>
    </source>
</evidence>
<dbReference type="GO" id="GO:0004791">
    <property type="term" value="F:thioredoxin-disulfide reductase (NADPH) activity"/>
    <property type="evidence" value="ECO:0007669"/>
    <property type="project" value="UniProtKB-UniRule"/>
</dbReference>
<keyword evidence="2 7" id="KW-0285">Flavoprotein</keyword>
<evidence type="ECO:0000313" key="10">
    <source>
        <dbReference type="EMBL" id="CDM66924.1"/>
    </source>
</evidence>
<dbReference type="PROSITE" id="PS00573">
    <property type="entry name" value="PYRIDINE_REDOX_2"/>
    <property type="match status" value="1"/>
</dbReference>
<comment type="similarity">
    <text evidence="1 7">Belongs to the class-II pyridine nucleotide-disulfide oxidoreductase family.</text>
</comment>
<dbReference type="InterPro" id="IPR005982">
    <property type="entry name" value="Thioredox_Rdtase"/>
</dbReference>
<evidence type="ECO:0000259" key="9">
    <source>
        <dbReference type="Pfam" id="PF07992"/>
    </source>
</evidence>
<organism evidence="10 11">
    <name type="scientific">Pyrinomonas methylaliphatogenes</name>
    <dbReference type="NCBI Taxonomy" id="454194"/>
    <lineage>
        <taxon>Bacteria</taxon>
        <taxon>Pseudomonadati</taxon>
        <taxon>Acidobacteriota</taxon>
        <taxon>Blastocatellia</taxon>
        <taxon>Blastocatellales</taxon>
        <taxon>Pyrinomonadaceae</taxon>
        <taxon>Pyrinomonas</taxon>
    </lineage>
</organism>
<dbReference type="STRING" id="454194.PYK22_02966"/>
<dbReference type="InterPro" id="IPR050097">
    <property type="entry name" value="Ferredoxin-NADP_redctase_2"/>
</dbReference>
<keyword evidence="6 7" id="KW-0676">Redox-active center</keyword>
<dbReference type="PRINTS" id="PR00469">
    <property type="entry name" value="PNDRDTASEII"/>
</dbReference>
<dbReference type="Proteomes" id="UP000031518">
    <property type="component" value="Unassembled WGS sequence"/>
</dbReference>
<name>A0A0B6X328_9BACT</name>
<dbReference type="GO" id="GO:0005737">
    <property type="term" value="C:cytoplasm"/>
    <property type="evidence" value="ECO:0007669"/>
    <property type="project" value="InterPro"/>
</dbReference>
<evidence type="ECO:0000313" key="11">
    <source>
        <dbReference type="Proteomes" id="UP000031518"/>
    </source>
</evidence>
<sequence>MSSLRDVKEMREDDQTAVMSSEKREVIRKDVVIIGSGPAGLTAAIYAARADLKPLVIDGPQPGGQLMITTEVENYPGFSKGILGPELMEEFRAQAARFGAEFLSAWIERVDLSQRPFTIETDGPIIKARTLIIASGASAKWLGVPGEEPAPKGFGGRGVSACATCDGFFYKGKHVVVVGGGDTAMEEAVFLTRYASRVTVIHRRDRLRASKIMQDKAFKNPKIDFLWDTVVTEIVGNDEQGVTGVRIRNVKTGEERIFPCEGVFVAIGHKPNTELFRGQLEMDEMGYIITSGRSMATSVPGVFACGDVQDPFYRQAVTAAGTGCMAAIDAERFLDDLPVEMPDGEEVTIEGEVITPDHELIITPEGEVIPNRTLESAEGASEEVKEGAAQS</sequence>
<evidence type="ECO:0000256" key="1">
    <source>
        <dbReference type="ARBA" id="ARBA00009333"/>
    </source>
</evidence>
<comment type="cofactor">
    <cofactor evidence="8">
        <name>FAD</name>
        <dbReference type="ChEBI" id="CHEBI:57692"/>
    </cofactor>
    <text evidence="8">Binds 1 FAD per subunit.</text>
</comment>
<evidence type="ECO:0000256" key="2">
    <source>
        <dbReference type="ARBA" id="ARBA00022630"/>
    </source>
</evidence>
<accession>A0A0B6X328</accession>